<dbReference type="OrthoDB" id="2323364at2"/>
<accession>A0A0H4QFU0</accession>
<dbReference type="PATRIC" id="fig|1007676.4.peg.1367"/>
<organism evidence="1 2">
    <name type="scientific">Companilactobacillus ginsenosidimutans</name>
    <dbReference type="NCBI Taxonomy" id="1007676"/>
    <lineage>
        <taxon>Bacteria</taxon>
        <taxon>Bacillati</taxon>
        <taxon>Bacillota</taxon>
        <taxon>Bacilli</taxon>
        <taxon>Lactobacillales</taxon>
        <taxon>Lactobacillaceae</taxon>
        <taxon>Companilactobacillus</taxon>
    </lineage>
</organism>
<evidence type="ECO:0000313" key="2">
    <source>
        <dbReference type="Proteomes" id="UP000036106"/>
    </source>
</evidence>
<dbReference type="Proteomes" id="UP000036106">
    <property type="component" value="Chromosome"/>
</dbReference>
<protein>
    <submittedName>
        <fullName evidence="1">LysR family transcriptional regulator</fullName>
    </submittedName>
</protein>
<keyword evidence="2" id="KW-1185">Reference proteome</keyword>
<dbReference type="KEGG" id="lgn:ABM34_06850"/>
<dbReference type="RefSeq" id="WP_048704495.1">
    <property type="nucleotide sequence ID" value="NZ_CP012034.1"/>
</dbReference>
<name>A0A0H4QFU0_9LACO</name>
<gene>
    <name evidence="1" type="ORF">ABM34_06850</name>
</gene>
<dbReference type="STRING" id="1007676.ABM34_06850"/>
<sequence length="96" mass="10782">MYKVLVVLHDGDEYIRMNKVFVENMPVAGQYIIHSDGLPYKVEEVTSFVGYVSSKGATTILVVVPADKDAAVNDLYGIDIERDMDDPEYNPPKEDK</sequence>
<proteinExistence type="predicted"/>
<dbReference type="EMBL" id="CP012034">
    <property type="protein sequence ID" value="AKP67284.1"/>
    <property type="molecule type" value="Genomic_DNA"/>
</dbReference>
<dbReference type="AlphaFoldDB" id="A0A0H4QFU0"/>
<evidence type="ECO:0000313" key="1">
    <source>
        <dbReference type="EMBL" id="AKP67284.1"/>
    </source>
</evidence>
<reference evidence="2" key="1">
    <citation type="submission" date="2015-07" db="EMBL/GenBank/DDBJ databases">
        <title>Lactobacillus ginsenosidimutans/EMML 3141/ whole genome sequencing.</title>
        <authorList>
            <person name="Kim M.K."/>
            <person name="Im W.-T."/>
            <person name="Srinivasan S."/>
            <person name="Lee J.-J."/>
        </authorList>
    </citation>
    <scope>NUCLEOTIDE SEQUENCE [LARGE SCALE GENOMIC DNA]</scope>
    <source>
        <strain evidence="2">EMML 3041</strain>
    </source>
</reference>